<dbReference type="EMBL" id="RCML01000389">
    <property type="protein sequence ID" value="KAG2978486.1"/>
    <property type="molecule type" value="Genomic_DNA"/>
</dbReference>
<evidence type="ECO:0000256" key="2">
    <source>
        <dbReference type="ARBA" id="ARBA00007441"/>
    </source>
</evidence>
<dbReference type="EMBL" id="JAENGZ010000489">
    <property type="protein sequence ID" value="KAG6958422.1"/>
    <property type="molecule type" value="Genomic_DNA"/>
</dbReference>
<evidence type="ECO:0000313" key="11">
    <source>
        <dbReference type="EMBL" id="KAG6958422.1"/>
    </source>
</evidence>
<dbReference type="STRING" id="29920.A0A329RV34"/>
<evidence type="ECO:0000313" key="8">
    <source>
        <dbReference type="EMBL" id="KAG2855176.1"/>
    </source>
</evidence>
<evidence type="ECO:0000313" key="10">
    <source>
        <dbReference type="EMBL" id="KAG2978486.1"/>
    </source>
</evidence>
<evidence type="ECO:0000256" key="6">
    <source>
        <dbReference type="SAM" id="Phobius"/>
    </source>
</evidence>
<dbReference type="VEuPathDB" id="FungiDB:PC110_g15236"/>
<comment type="caution">
    <text evidence="12">The sequence shown here is derived from an EMBL/GenBank/DDBJ whole genome shotgun (WGS) entry which is preliminary data.</text>
</comment>
<keyword evidence="13" id="KW-1185">Reference proteome</keyword>
<dbReference type="Proteomes" id="UP000697107">
    <property type="component" value="Unassembled WGS sequence"/>
</dbReference>
<evidence type="ECO:0000256" key="1">
    <source>
        <dbReference type="ARBA" id="ARBA00001933"/>
    </source>
</evidence>
<dbReference type="GO" id="GO:0006520">
    <property type="term" value="P:amino acid metabolic process"/>
    <property type="evidence" value="ECO:0007669"/>
    <property type="project" value="InterPro"/>
</dbReference>
<reference evidence="12 13" key="1">
    <citation type="submission" date="2018-01" db="EMBL/GenBank/DDBJ databases">
        <title>Draft genome of the strawberry crown rot pathogen Phytophthora cactorum.</title>
        <authorList>
            <person name="Armitage A.D."/>
            <person name="Lysoe E."/>
            <person name="Nellist C.F."/>
            <person name="Harrison R.J."/>
            <person name="Brurberg M.B."/>
        </authorList>
    </citation>
    <scope>NUCLEOTIDE SEQUENCE [LARGE SCALE GENOMIC DNA]</scope>
    <source>
        <strain evidence="12 13">10300</strain>
    </source>
</reference>
<dbReference type="Gene3D" id="3.40.640.10">
    <property type="entry name" value="Type I PLP-dependent aspartate aminotransferase-like (Major domain)"/>
    <property type="match status" value="2"/>
</dbReference>
<dbReference type="EMBL" id="RCMG01000389">
    <property type="protein sequence ID" value="KAG2855176.1"/>
    <property type="molecule type" value="Genomic_DNA"/>
</dbReference>
<evidence type="ECO:0000256" key="3">
    <source>
        <dbReference type="ARBA" id="ARBA00022576"/>
    </source>
</evidence>
<evidence type="ECO:0000313" key="12">
    <source>
        <dbReference type="EMBL" id="RAW28385.1"/>
    </source>
</evidence>
<dbReference type="InterPro" id="IPR015424">
    <property type="entry name" value="PyrdxlP-dep_Trfase"/>
</dbReference>
<feature type="domain" description="Aminotransferase class I/classII large" evidence="7">
    <location>
        <begin position="4"/>
        <end position="91"/>
    </location>
</feature>
<evidence type="ECO:0000313" key="13">
    <source>
        <dbReference type="Proteomes" id="UP000251314"/>
    </source>
</evidence>
<feature type="transmembrane region" description="Helical" evidence="6">
    <location>
        <begin position="129"/>
        <end position="149"/>
    </location>
</feature>
<dbReference type="EMBL" id="MJFZ01000492">
    <property type="protein sequence ID" value="RAW28385.1"/>
    <property type="molecule type" value="Genomic_DNA"/>
</dbReference>
<reference evidence="8" key="2">
    <citation type="submission" date="2018-10" db="EMBL/GenBank/DDBJ databases">
        <title>Effector identification in a new, highly contiguous assembly of the strawberry crown rot pathogen Phytophthora cactorum.</title>
        <authorList>
            <person name="Armitage A.D."/>
            <person name="Nellist C.F."/>
            <person name="Bates H."/>
            <person name="Vickerstaff R.J."/>
            <person name="Harrison R.J."/>
        </authorList>
    </citation>
    <scope>NUCLEOTIDE SEQUENCE</scope>
    <source>
        <strain evidence="8">15-7</strain>
        <strain evidence="9">4040</strain>
        <strain evidence="10">P415</strain>
    </source>
</reference>
<protein>
    <recommendedName>
        <fullName evidence="7">Aminotransferase class I/classII large domain-containing protein</fullName>
    </recommendedName>
</protein>
<dbReference type="GO" id="GO:0030170">
    <property type="term" value="F:pyridoxal phosphate binding"/>
    <property type="evidence" value="ECO:0007669"/>
    <property type="project" value="InterPro"/>
</dbReference>
<accession>A0A329RV34</accession>
<dbReference type="OrthoDB" id="91606at2759"/>
<dbReference type="Proteomes" id="UP000736787">
    <property type="component" value="Unassembled WGS sequence"/>
</dbReference>
<proteinExistence type="inferred from homology"/>
<dbReference type="Pfam" id="PF00155">
    <property type="entry name" value="Aminotran_1_2"/>
    <property type="match status" value="1"/>
</dbReference>
<evidence type="ECO:0000313" key="9">
    <source>
        <dbReference type="EMBL" id="KAG2933139.1"/>
    </source>
</evidence>
<keyword evidence="5" id="KW-0663">Pyridoxal phosphate</keyword>
<keyword evidence="6" id="KW-1133">Transmembrane helix</keyword>
<gene>
    <name evidence="11" type="ORF">JG687_00009409</name>
    <name evidence="12" type="ORF">PC110_g15236</name>
    <name evidence="8" type="ORF">PC113_g12672</name>
    <name evidence="9" type="ORF">PC117_g12942</name>
    <name evidence="10" type="ORF">PC118_g12258</name>
</gene>
<evidence type="ECO:0000256" key="5">
    <source>
        <dbReference type="ARBA" id="ARBA00022898"/>
    </source>
</evidence>
<keyword evidence="6" id="KW-0472">Membrane</keyword>
<dbReference type="Gene3D" id="3.90.1150.10">
    <property type="entry name" value="Aspartate Aminotransferase, domain 1"/>
    <property type="match status" value="1"/>
</dbReference>
<dbReference type="PANTHER" id="PTHR46383:SF1">
    <property type="entry name" value="ASPARTATE AMINOTRANSFERASE"/>
    <property type="match status" value="1"/>
</dbReference>
<keyword evidence="3" id="KW-0032">Aminotransferase</keyword>
<comment type="similarity">
    <text evidence="2">Belongs to the class-I pyridoxal-phosphate-dependent aminotransferase family.</text>
</comment>
<dbReference type="PANTHER" id="PTHR46383">
    <property type="entry name" value="ASPARTATE AMINOTRANSFERASE"/>
    <property type="match status" value="1"/>
</dbReference>
<dbReference type="SUPFAM" id="SSF53383">
    <property type="entry name" value="PLP-dependent transferases"/>
    <property type="match status" value="1"/>
</dbReference>
<dbReference type="InterPro" id="IPR015421">
    <property type="entry name" value="PyrdxlP-dep_Trfase_major"/>
</dbReference>
<dbReference type="Proteomes" id="UP000735874">
    <property type="component" value="Unassembled WGS sequence"/>
</dbReference>
<keyword evidence="4" id="KW-0808">Transferase</keyword>
<comment type="cofactor">
    <cofactor evidence="1">
        <name>pyridoxal 5'-phosphate</name>
        <dbReference type="ChEBI" id="CHEBI:597326"/>
    </cofactor>
</comment>
<keyword evidence="6" id="KW-0812">Transmembrane</keyword>
<evidence type="ECO:0000259" key="7">
    <source>
        <dbReference type="Pfam" id="PF00155"/>
    </source>
</evidence>
<evidence type="ECO:0000256" key="4">
    <source>
        <dbReference type="ARBA" id="ARBA00022679"/>
    </source>
</evidence>
<dbReference type="GO" id="GO:0008483">
    <property type="term" value="F:transaminase activity"/>
    <property type="evidence" value="ECO:0007669"/>
    <property type="project" value="UniProtKB-KW"/>
</dbReference>
<dbReference type="Proteomes" id="UP000688947">
    <property type="component" value="Unassembled WGS sequence"/>
</dbReference>
<dbReference type="InterPro" id="IPR004839">
    <property type="entry name" value="Aminotransferase_I/II_large"/>
</dbReference>
<dbReference type="InterPro" id="IPR015422">
    <property type="entry name" value="PyrdxlP-dep_Trfase_small"/>
</dbReference>
<reference evidence="11" key="3">
    <citation type="submission" date="2021-01" db="EMBL/GenBank/DDBJ databases">
        <title>Phytophthora aleatoria, a newly-described species from Pinus radiata is distinct from Phytophthora cactorum isolates based on comparative genomics.</title>
        <authorList>
            <person name="Mcdougal R."/>
            <person name="Panda P."/>
            <person name="Williams N."/>
            <person name="Studholme D.J."/>
        </authorList>
    </citation>
    <scope>NUCLEOTIDE SEQUENCE</scope>
    <source>
        <strain evidence="11">NZFS 3830</strain>
    </source>
</reference>
<organism evidence="12 13">
    <name type="scientific">Phytophthora cactorum</name>
    <dbReference type="NCBI Taxonomy" id="29920"/>
    <lineage>
        <taxon>Eukaryota</taxon>
        <taxon>Sar</taxon>
        <taxon>Stramenopiles</taxon>
        <taxon>Oomycota</taxon>
        <taxon>Peronosporomycetes</taxon>
        <taxon>Peronosporales</taxon>
        <taxon>Peronosporaceae</taxon>
        <taxon>Phytophthora</taxon>
    </lineage>
</organism>
<dbReference type="EMBL" id="RCMK01000367">
    <property type="protein sequence ID" value="KAG2933139.1"/>
    <property type="molecule type" value="Genomic_DNA"/>
</dbReference>
<dbReference type="InterPro" id="IPR050596">
    <property type="entry name" value="AspAT/PAT-like"/>
</dbReference>
<sequence>MAELETKILILCNPSNPAGTLHSPEHLGRIAAVLRKPQFCHVVVISDEIYEQIVYQDEGVPERVCKNFAMITSLMQGQTTSCANSVGQFMAIEAMKLELASIDKGEVRIAKDLHGLDLKRQYVVKRLRAIRFAYPTSSFFVFMDVALYFNGKKAYTADKSDVLTT</sequence>
<dbReference type="AlphaFoldDB" id="A0A329RV34"/>
<dbReference type="Proteomes" id="UP000251314">
    <property type="component" value="Unassembled WGS sequence"/>
</dbReference>
<name>A0A329RV34_9STRA</name>